<feature type="compositionally biased region" description="Acidic residues" evidence="1">
    <location>
        <begin position="21"/>
        <end position="44"/>
    </location>
</feature>
<evidence type="ECO:0000313" key="3">
    <source>
        <dbReference type="Proteomes" id="UP000295444"/>
    </source>
</evidence>
<name>A0A4R6S9B8_LABRH</name>
<gene>
    <name evidence="2" type="ORF">EV186_104458</name>
</gene>
<reference evidence="2 3" key="1">
    <citation type="submission" date="2019-03" db="EMBL/GenBank/DDBJ databases">
        <title>Genomic Encyclopedia of Type Strains, Phase IV (KMG-IV): sequencing the most valuable type-strain genomes for metagenomic binning, comparative biology and taxonomic classification.</title>
        <authorList>
            <person name="Goeker M."/>
        </authorList>
    </citation>
    <scope>NUCLEOTIDE SEQUENCE [LARGE SCALE GENOMIC DNA]</scope>
    <source>
        <strain evidence="2 3">DSM 45361</strain>
    </source>
</reference>
<keyword evidence="3" id="KW-1185">Reference proteome</keyword>
<evidence type="ECO:0000313" key="2">
    <source>
        <dbReference type="EMBL" id="TDP96470.1"/>
    </source>
</evidence>
<protein>
    <submittedName>
        <fullName evidence="2">Uncharacterized protein</fullName>
    </submittedName>
</protein>
<organism evidence="2 3">
    <name type="scientific">Labedaea rhizosphaerae</name>
    <dbReference type="NCBI Taxonomy" id="598644"/>
    <lineage>
        <taxon>Bacteria</taxon>
        <taxon>Bacillati</taxon>
        <taxon>Actinomycetota</taxon>
        <taxon>Actinomycetes</taxon>
        <taxon>Pseudonocardiales</taxon>
        <taxon>Pseudonocardiaceae</taxon>
        <taxon>Labedaea</taxon>
    </lineage>
</organism>
<dbReference type="RefSeq" id="WP_133851816.1">
    <property type="nucleotide sequence ID" value="NZ_SNXZ01000004.1"/>
</dbReference>
<evidence type="ECO:0000256" key="1">
    <source>
        <dbReference type="SAM" id="MobiDB-lite"/>
    </source>
</evidence>
<accession>A0A4R6S9B8</accession>
<sequence>MTDDAVPIADFVDQQRPAETTTDDSANDTEDIDPDAVTEADPADFADQQREVPVPDDEPWH</sequence>
<feature type="region of interest" description="Disordered" evidence="1">
    <location>
        <begin position="1"/>
        <end position="61"/>
    </location>
</feature>
<comment type="caution">
    <text evidence="2">The sequence shown here is derived from an EMBL/GenBank/DDBJ whole genome shotgun (WGS) entry which is preliminary data.</text>
</comment>
<proteinExistence type="predicted"/>
<dbReference type="Proteomes" id="UP000295444">
    <property type="component" value="Unassembled WGS sequence"/>
</dbReference>
<dbReference type="EMBL" id="SNXZ01000004">
    <property type="protein sequence ID" value="TDP96470.1"/>
    <property type="molecule type" value="Genomic_DNA"/>
</dbReference>
<dbReference type="AlphaFoldDB" id="A0A4R6S9B8"/>